<proteinExistence type="predicted"/>
<feature type="transmembrane region" description="Helical" evidence="2">
    <location>
        <begin position="28"/>
        <end position="49"/>
    </location>
</feature>
<evidence type="ECO:0000256" key="2">
    <source>
        <dbReference type="SAM" id="Phobius"/>
    </source>
</evidence>
<dbReference type="AlphaFoldDB" id="A0A1G2HNJ0"/>
<reference evidence="3 4" key="1">
    <citation type="journal article" date="2016" name="Nat. Commun.">
        <title>Thousands of microbial genomes shed light on interconnected biogeochemical processes in an aquifer system.</title>
        <authorList>
            <person name="Anantharaman K."/>
            <person name="Brown C.T."/>
            <person name="Hug L.A."/>
            <person name="Sharon I."/>
            <person name="Castelle C.J."/>
            <person name="Probst A.J."/>
            <person name="Thomas B.C."/>
            <person name="Singh A."/>
            <person name="Wilkins M.J."/>
            <person name="Karaoz U."/>
            <person name="Brodie E.L."/>
            <person name="Williams K.H."/>
            <person name="Hubbard S.S."/>
            <person name="Banfield J.F."/>
        </authorList>
    </citation>
    <scope>NUCLEOTIDE SEQUENCE [LARGE SCALE GENOMIC DNA]</scope>
</reference>
<dbReference type="STRING" id="1802200.A2812_02125"/>
<keyword evidence="2" id="KW-1133">Transmembrane helix</keyword>
<evidence type="ECO:0000313" key="4">
    <source>
        <dbReference type="Proteomes" id="UP000177190"/>
    </source>
</evidence>
<dbReference type="InterPro" id="IPR007060">
    <property type="entry name" value="FtsL/DivIC"/>
</dbReference>
<name>A0A1G2HNJ0_9BACT</name>
<dbReference type="Proteomes" id="UP000177190">
    <property type="component" value="Unassembled WGS sequence"/>
</dbReference>
<feature type="coiled-coil region" evidence="1">
    <location>
        <begin position="48"/>
        <end position="89"/>
    </location>
</feature>
<accession>A0A1G2HNJ0</accession>
<evidence type="ECO:0008006" key="5">
    <source>
        <dbReference type="Google" id="ProtNLM"/>
    </source>
</evidence>
<evidence type="ECO:0000256" key="1">
    <source>
        <dbReference type="SAM" id="Coils"/>
    </source>
</evidence>
<organism evidence="3 4">
    <name type="scientific">Candidatus Staskawiczbacteria bacterium RIFCSPHIGHO2_01_FULL_36_16</name>
    <dbReference type="NCBI Taxonomy" id="1802200"/>
    <lineage>
        <taxon>Bacteria</taxon>
        <taxon>Candidatus Staskawicziibacteriota</taxon>
    </lineage>
</organism>
<keyword evidence="2" id="KW-0472">Membrane</keyword>
<protein>
    <recommendedName>
        <fullName evidence="5">Cell division protein FtsL</fullName>
    </recommendedName>
</protein>
<gene>
    <name evidence="3" type="ORF">A2812_02125</name>
</gene>
<sequence length="149" mass="17691">MFYVSCFTLLMVANFNKKQKSEFSPGRFFLMLGGILFLIIAVLLIFANFQMYKKKQQLTLQINEYEKEIEELENRSETLKEEIANSDNPDYIEKIAREESDMQKPGEKVVSFIEQNPHPKESESPENLWNSNFWFGWIGQSWNWIKSKF</sequence>
<dbReference type="Pfam" id="PF04977">
    <property type="entry name" value="DivIC"/>
    <property type="match status" value="1"/>
</dbReference>
<comment type="caution">
    <text evidence="3">The sequence shown here is derived from an EMBL/GenBank/DDBJ whole genome shotgun (WGS) entry which is preliminary data.</text>
</comment>
<dbReference type="EMBL" id="MHOM01000028">
    <property type="protein sequence ID" value="OGZ63959.1"/>
    <property type="molecule type" value="Genomic_DNA"/>
</dbReference>
<evidence type="ECO:0000313" key="3">
    <source>
        <dbReference type="EMBL" id="OGZ63959.1"/>
    </source>
</evidence>
<keyword evidence="2" id="KW-0812">Transmembrane</keyword>
<keyword evidence="1" id="KW-0175">Coiled coil</keyword>